<dbReference type="EMBL" id="JAHMHQ010000023">
    <property type="protein sequence ID" value="KAK1624798.1"/>
    <property type="molecule type" value="Genomic_DNA"/>
</dbReference>
<evidence type="ECO:0000313" key="2">
    <source>
        <dbReference type="Proteomes" id="UP001243989"/>
    </source>
</evidence>
<dbReference type="AlphaFoldDB" id="A0AAJ0ECK4"/>
<reference evidence="1" key="1">
    <citation type="submission" date="2021-06" db="EMBL/GenBank/DDBJ databases">
        <title>Comparative genomics, transcriptomics and evolutionary studies reveal genomic signatures of adaptation to plant cell wall in hemibiotrophic fungi.</title>
        <authorList>
            <consortium name="DOE Joint Genome Institute"/>
            <person name="Baroncelli R."/>
            <person name="Diaz J.F."/>
            <person name="Benocci T."/>
            <person name="Peng M."/>
            <person name="Battaglia E."/>
            <person name="Haridas S."/>
            <person name="Andreopoulos W."/>
            <person name="Labutti K."/>
            <person name="Pangilinan J."/>
            <person name="Floch G.L."/>
            <person name="Makela M.R."/>
            <person name="Henrissat B."/>
            <person name="Grigoriev I.V."/>
            <person name="Crouch J.A."/>
            <person name="De Vries R.P."/>
            <person name="Sukno S.A."/>
            <person name="Thon M.R."/>
        </authorList>
    </citation>
    <scope>NUCLEOTIDE SEQUENCE</scope>
    <source>
        <strain evidence="1">CBS 102054</strain>
    </source>
</reference>
<accession>A0AAJ0ECK4</accession>
<dbReference type="Proteomes" id="UP001243989">
    <property type="component" value="Unassembled WGS sequence"/>
</dbReference>
<proteinExistence type="predicted"/>
<protein>
    <submittedName>
        <fullName evidence="1">Uncharacterized protein</fullName>
    </submittedName>
</protein>
<name>A0AAJ0ECK4_9PEZI</name>
<sequence length="56" mass="6430">CRSATRGAAGYCRTIPLSTSRLPVLWYIDMTLIRIFHLEESSHFLLYMSSTCYLAL</sequence>
<feature type="non-terminal residue" evidence="1">
    <location>
        <position position="1"/>
    </location>
</feature>
<organism evidence="1 2">
    <name type="scientific">Colletotrichum phormii</name>
    <dbReference type="NCBI Taxonomy" id="359342"/>
    <lineage>
        <taxon>Eukaryota</taxon>
        <taxon>Fungi</taxon>
        <taxon>Dikarya</taxon>
        <taxon>Ascomycota</taxon>
        <taxon>Pezizomycotina</taxon>
        <taxon>Sordariomycetes</taxon>
        <taxon>Hypocreomycetidae</taxon>
        <taxon>Glomerellales</taxon>
        <taxon>Glomerellaceae</taxon>
        <taxon>Colletotrichum</taxon>
        <taxon>Colletotrichum acutatum species complex</taxon>
    </lineage>
</organism>
<dbReference type="RefSeq" id="XP_060440793.1">
    <property type="nucleotide sequence ID" value="XM_060591219.1"/>
</dbReference>
<comment type="caution">
    <text evidence="1">The sequence shown here is derived from an EMBL/GenBank/DDBJ whole genome shotgun (WGS) entry which is preliminary data.</text>
</comment>
<evidence type="ECO:0000313" key="1">
    <source>
        <dbReference type="EMBL" id="KAK1624798.1"/>
    </source>
</evidence>
<gene>
    <name evidence="1" type="ORF">BDP81DRAFT_437407</name>
</gene>
<dbReference type="GeneID" id="85476081"/>
<keyword evidence="2" id="KW-1185">Reference proteome</keyword>